<dbReference type="EMBL" id="CAVMJV010000042">
    <property type="protein sequence ID" value="CAK5080544.1"/>
    <property type="molecule type" value="Genomic_DNA"/>
</dbReference>
<dbReference type="Proteomes" id="UP001497535">
    <property type="component" value="Unassembled WGS sequence"/>
</dbReference>
<evidence type="ECO:0000313" key="2">
    <source>
        <dbReference type="Proteomes" id="UP001497535"/>
    </source>
</evidence>
<reference evidence="1" key="1">
    <citation type="submission" date="2023-11" db="EMBL/GenBank/DDBJ databases">
        <authorList>
            <person name="Poullet M."/>
        </authorList>
    </citation>
    <scope>NUCLEOTIDE SEQUENCE</scope>
    <source>
        <strain evidence="1">E1834</strain>
    </source>
</reference>
<evidence type="ECO:0000313" key="1">
    <source>
        <dbReference type="EMBL" id="CAK5080544.1"/>
    </source>
</evidence>
<gene>
    <name evidence="1" type="ORF">MENTE1834_LOCUS27719</name>
</gene>
<proteinExistence type="predicted"/>
<keyword evidence="2" id="KW-1185">Reference proteome</keyword>
<name>A0ACB0ZNL5_MELEN</name>
<sequence length="83" mass="9742">METRRKRGGREGKGKSSGEEEVAYKLEQWESRTKKNGKKRKDLPKPCCHHYYNKFSVFSAVSHFPLISLQLFSNFLFINICPF</sequence>
<protein>
    <submittedName>
        <fullName evidence="1">Uncharacterized protein</fullName>
    </submittedName>
</protein>
<accession>A0ACB0ZNL5</accession>
<comment type="caution">
    <text evidence="1">The sequence shown here is derived from an EMBL/GenBank/DDBJ whole genome shotgun (WGS) entry which is preliminary data.</text>
</comment>
<organism evidence="1 2">
    <name type="scientific">Meloidogyne enterolobii</name>
    <name type="common">Root-knot nematode worm</name>
    <name type="synonym">Meloidogyne mayaguensis</name>
    <dbReference type="NCBI Taxonomy" id="390850"/>
    <lineage>
        <taxon>Eukaryota</taxon>
        <taxon>Metazoa</taxon>
        <taxon>Ecdysozoa</taxon>
        <taxon>Nematoda</taxon>
        <taxon>Chromadorea</taxon>
        <taxon>Rhabditida</taxon>
        <taxon>Tylenchina</taxon>
        <taxon>Tylenchomorpha</taxon>
        <taxon>Tylenchoidea</taxon>
        <taxon>Meloidogynidae</taxon>
        <taxon>Meloidogyninae</taxon>
        <taxon>Meloidogyne</taxon>
    </lineage>
</organism>